<dbReference type="Pfam" id="PF07495">
    <property type="entry name" value="Y_Y_Y"/>
    <property type="match status" value="1"/>
</dbReference>
<dbReference type="InterPro" id="IPR036097">
    <property type="entry name" value="HisK_dim/P_sf"/>
</dbReference>
<feature type="domain" description="HTH araC/xylS-type" evidence="14">
    <location>
        <begin position="1255"/>
        <end position="1355"/>
    </location>
</feature>
<keyword evidence="12" id="KW-0472">Membrane</keyword>
<gene>
    <name evidence="17" type="ORF">HHU12_31660</name>
</gene>
<reference evidence="17 18" key="1">
    <citation type="submission" date="2020-04" db="EMBL/GenBank/DDBJ databases">
        <title>Flammeovirga sp. SR4, a novel species isolated from seawater.</title>
        <authorList>
            <person name="Wang X."/>
        </authorList>
    </citation>
    <scope>NUCLEOTIDE SEQUENCE [LARGE SCALE GENOMIC DNA]</scope>
    <source>
        <strain evidence="17 18">ATCC 23126</strain>
    </source>
</reference>
<dbReference type="InterPro" id="IPR003594">
    <property type="entry name" value="HATPase_dom"/>
</dbReference>
<sequence>MNRYILLFILLCFHISSSAQIKNTRFDRINDIHGLNQNTVSSLHQDKSGFIWLGTPNGLFRYNGNEFKSFIHQPGDDHTLLNSSVNDIFEDKNEHLWLVSSIGLSLYDLNKETFFIPKEFNNQLSSDEKIVKIEAINKEELFLLTSKKLYKITVDEEYHLTVSVLQTVTQSHLLYRAFSFHKGKLYLLDYSKLSVFDISEGNKMNPLYDIVYHTINDHTFSSMDISKEEDKLYLANRYHTIFEFELNWEKIKLVDTIDVKKLVNNPLEVQTHVSDIDQDRNGILWVSLSANGVLSYDIKSKQSYHYRSSDEKTTISSNYVNDVLLDASGLYWFGTGHGAISILNPNKKPFHNISNNYYRKQSLSSNLVNSIYIDKNERLWVGFFDKGLDISQSEYKLEDSEKVSFFNYFYNATVSIIREIEGDVYVSTSTGLYKAKEDGEDFELVYPKEKDRFKGLYQVELMEQVGDKILIYAYGKLTLIDIKTHEAFEFDKEIKNKHYLHQNMVIQLHYDGENGVYIGTSQGVFYLDLTPNNYVLTKAYEKEGEDLSKSRIFVMHQSKEDKNTLWLGTFGDGLYKCHVKNGKILDYELFSQKDGMPDNVVYSIVDGTDQSLWVSTDGGIAKLNPQTREVKIYNTSDGLLADNFRRSAFYKMDDGTILMGNLRGITAFNPLDIKDDKTVPRPQILKLKIRNEEINPLQEYEGYTLLKKPIYKTESITIPYDLNQIALEFGAMHYNAKEGIRFAYRMLGVDENWMDAGKNQSSANYVRLPSGEYTFELKAFNNDGIESTEVKRLNIVVLKPWYKTNFAYFIYLLIIGSIIFGVAVYLKYLFRLKQSILSEQKDKEHIREINEAKLKFFTNISHELRTPLTLILSPLEKLTYDKKLPPELKEFVENINTNGQRLLNLTNSLIDFRKIGEGEMKIFPVFHDVVPFVTKTAEAFNDYAKDKNITYQIDIRHVPINGWIDKGTMERILFNLLSNAFKYTPKGGKVVFSVEKIGDELQIQVADNGVGMDKEETERIFDRFYRGENEETIFGSSGIGLNLVQQLLKLHHGDIHVDTAKGRGSTFTVKIPLLHPEFDKSDLEKETVKEPTVIVDEENKSQAPNKHTLLIVDDNTEILKLIKDLFHEEYNVMTAENGIEGLETALKTTPDVILLDVNMPKMNGYELAERLKENVQTSHVPIIFLTAMSDLESRKNALEKGGQLHIGKPFSPYLLELQVNNIINQKNKEKEILKKNIIMSADKEHVLTKDEKFLQDIKSILEDNYDNDEFTVEELSIKVNMSYIQFYRKFKAVTGITANEYLRVYRLEKASHLLSNDENITVREVMYNVGFNSQSYFTKAFKKEYGMTPAEFKKNKNREQQNA</sequence>
<dbReference type="InterPro" id="IPR015943">
    <property type="entry name" value="WD40/YVTN_repeat-like_dom_sf"/>
</dbReference>
<dbReference type="SMART" id="SM00388">
    <property type="entry name" value="HisKA"/>
    <property type="match status" value="1"/>
</dbReference>
<dbReference type="Gene3D" id="2.60.40.10">
    <property type="entry name" value="Immunoglobulins"/>
    <property type="match status" value="1"/>
</dbReference>
<dbReference type="Gene3D" id="1.10.10.60">
    <property type="entry name" value="Homeodomain-like"/>
    <property type="match status" value="2"/>
</dbReference>
<name>A0A7X9S1C1_9BACT</name>
<feature type="chain" id="PRO_5030948064" description="histidine kinase" evidence="13">
    <location>
        <begin position="22"/>
        <end position="1363"/>
    </location>
</feature>
<dbReference type="Pfam" id="PF00072">
    <property type="entry name" value="Response_reg"/>
    <property type="match status" value="1"/>
</dbReference>
<keyword evidence="12" id="KW-0812">Transmembrane</keyword>
<dbReference type="PROSITE" id="PS50110">
    <property type="entry name" value="RESPONSE_REGULATORY"/>
    <property type="match status" value="1"/>
</dbReference>
<evidence type="ECO:0000256" key="2">
    <source>
        <dbReference type="ARBA" id="ARBA00012438"/>
    </source>
</evidence>
<evidence type="ECO:0000259" key="16">
    <source>
        <dbReference type="PROSITE" id="PS50110"/>
    </source>
</evidence>
<evidence type="ECO:0000256" key="4">
    <source>
        <dbReference type="ARBA" id="ARBA00022679"/>
    </source>
</evidence>
<keyword evidence="3 11" id="KW-0597">Phosphoprotein</keyword>
<evidence type="ECO:0000259" key="14">
    <source>
        <dbReference type="PROSITE" id="PS01124"/>
    </source>
</evidence>
<comment type="catalytic activity">
    <reaction evidence="1">
        <text>ATP + protein L-histidine = ADP + protein N-phospho-L-histidine.</text>
        <dbReference type="EC" id="2.7.13.3"/>
    </reaction>
</comment>
<dbReference type="InterPro" id="IPR003661">
    <property type="entry name" value="HisK_dim/P_dom"/>
</dbReference>
<keyword evidence="10" id="KW-0804">Transcription</keyword>
<evidence type="ECO:0000256" key="10">
    <source>
        <dbReference type="ARBA" id="ARBA00023163"/>
    </source>
</evidence>
<dbReference type="SUPFAM" id="SSF63829">
    <property type="entry name" value="Calcium-dependent phosphotriesterase"/>
    <property type="match status" value="1"/>
</dbReference>
<dbReference type="InterPro" id="IPR036890">
    <property type="entry name" value="HATPase_C_sf"/>
</dbReference>
<keyword evidence="18" id="KW-1185">Reference proteome</keyword>
<evidence type="ECO:0000256" key="9">
    <source>
        <dbReference type="ARBA" id="ARBA00023015"/>
    </source>
</evidence>
<dbReference type="InterPro" id="IPR011110">
    <property type="entry name" value="Reg_prop"/>
</dbReference>
<dbReference type="SUPFAM" id="SSF101898">
    <property type="entry name" value="NHL repeat"/>
    <property type="match status" value="1"/>
</dbReference>
<evidence type="ECO:0000256" key="12">
    <source>
        <dbReference type="SAM" id="Phobius"/>
    </source>
</evidence>
<dbReference type="RefSeq" id="WP_169660747.1">
    <property type="nucleotide sequence ID" value="NZ_JABANE010000176.1"/>
</dbReference>
<dbReference type="GO" id="GO:0005524">
    <property type="term" value="F:ATP binding"/>
    <property type="evidence" value="ECO:0007669"/>
    <property type="project" value="UniProtKB-KW"/>
</dbReference>
<feature type="modified residue" description="4-aspartylphosphate" evidence="11">
    <location>
        <position position="1156"/>
    </location>
</feature>
<dbReference type="InterPro" id="IPR013783">
    <property type="entry name" value="Ig-like_fold"/>
</dbReference>
<organism evidence="17 18">
    <name type="scientific">Flammeovirga aprica JL-4</name>
    <dbReference type="NCBI Taxonomy" id="694437"/>
    <lineage>
        <taxon>Bacteria</taxon>
        <taxon>Pseudomonadati</taxon>
        <taxon>Bacteroidota</taxon>
        <taxon>Cytophagia</taxon>
        <taxon>Cytophagales</taxon>
        <taxon>Flammeovirgaceae</taxon>
        <taxon>Flammeovirga</taxon>
    </lineage>
</organism>
<dbReference type="SUPFAM" id="SSF46689">
    <property type="entry name" value="Homeodomain-like"/>
    <property type="match status" value="2"/>
</dbReference>
<evidence type="ECO:0000256" key="8">
    <source>
        <dbReference type="ARBA" id="ARBA00023012"/>
    </source>
</evidence>
<evidence type="ECO:0000256" key="7">
    <source>
        <dbReference type="ARBA" id="ARBA00022840"/>
    </source>
</evidence>
<protein>
    <recommendedName>
        <fullName evidence="2">histidine kinase</fullName>
        <ecNumber evidence="2">2.7.13.3</ecNumber>
    </recommendedName>
</protein>
<keyword evidence="12" id="KW-1133">Transmembrane helix</keyword>
<keyword evidence="13" id="KW-0732">Signal</keyword>
<comment type="caution">
    <text evidence="17">The sequence shown here is derived from an EMBL/GenBank/DDBJ whole genome shotgun (WGS) entry which is preliminary data.</text>
</comment>
<feature type="domain" description="Response regulatory" evidence="16">
    <location>
        <begin position="1108"/>
        <end position="1223"/>
    </location>
</feature>
<keyword evidence="7" id="KW-0067">ATP-binding</keyword>
<dbReference type="Proteomes" id="UP000576082">
    <property type="component" value="Unassembled WGS sequence"/>
</dbReference>
<evidence type="ECO:0000313" key="17">
    <source>
        <dbReference type="EMBL" id="NME72560.1"/>
    </source>
</evidence>
<evidence type="ECO:0000256" key="13">
    <source>
        <dbReference type="SAM" id="SignalP"/>
    </source>
</evidence>
<dbReference type="PRINTS" id="PR00344">
    <property type="entry name" value="BCTRLSENSOR"/>
</dbReference>
<evidence type="ECO:0000256" key="6">
    <source>
        <dbReference type="ARBA" id="ARBA00022777"/>
    </source>
</evidence>
<dbReference type="PROSITE" id="PS50109">
    <property type="entry name" value="HIS_KIN"/>
    <property type="match status" value="1"/>
</dbReference>
<dbReference type="PROSITE" id="PS01124">
    <property type="entry name" value="HTH_ARAC_FAMILY_2"/>
    <property type="match status" value="1"/>
</dbReference>
<dbReference type="Pfam" id="PF00512">
    <property type="entry name" value="HisKA"/>
    <property type="match status" value="1"/>
</dbReference>
<dbReference type="GO" id="GO:0003700">
    <property type="term" value="F:DNA-binding transcription factor activity"/>
    <property type="evidence" value="ECO:0007669"/>
    <property type="project" value="InterPro"/>
</dbReference>
<feature type="domain" description="Histidine kinase" evidence="15">
    <location>
        <begin position="859"/>
        <end position="1075"/>
    </location>
</feature>
<dbReference type="InterPro" id="IPR009057">
    <property type="entry name" value="Homeodomain-like_sf"/>
</dbReference>
<dbReference type="SMART" id="SM00387">
    <property type="entry name" value="HATPase_c"/>
    <property type="match status" value="1"/>
</dbReference>
<dbReference type="Pfam" id="PF07494">
    <property type="entry name" value="Reg_prop"/>
    <property type="match status" value="2"/>
</dbReference>
<dbReference type="SUPFAM" id="SSF47384">
    <property type="entry name" value="Homodimeric domain of signal transducing histidine kinase"/>
    <property type="match status" value="1"/>
</dbReference>
<dbReference type="Pfam" id="PF12833">
    <property type="entry name" value="HTH_18"/>
    <property type="match status" value="1"/>
</dbReference>
<dbReference type="InterPro" id="IPR001789">
    <property type="entry name" value="Sig_transdc_resp-reg_receiver"/>
</dbReference>
<dbReference type="SUPFAM" id="SSF55874">
    <property type="entry name" value="ATPase domain of HSP90 chaperone/DNA topoisomerase II/histidine kinase"/>
    <property type="match status" value="1"/>
</dbReference>
<keyword evidence="5" id="KW-0547">Nucleotide-binding</keyword>
<dbReference type="Gene3D" id="3.40.50.2300">
    <property type="match status" value="1"/>
</dbReference>
<dbReference type="FunFam" id="1.10.287.130:FF:000045">
    <property type="entry name" value="Two-component system sensor histidine kinase/response regulator"/>
    <property type="match status" value="1"/>
</dbReference>
<keyword evidence="4" id="KW-0808">Transferase</keyword>
<dbReference type="CDD" id="cd00082">
    <property type="entry name" value="HisKA"/>
    <property type="match status" value="1"/>
</dbReference>
<dbReference type="EC" id="2.7.13.3" evidence="2"/>
<dbReference type="FunFam" id="3.30.565.10:FF:000037">
    <property type="entry name" value="Hybrid sensor histidine kinase/response regulator"/>
    <property type="match status" value="1"/>
</dbReference>
<keyword evidence="8" id="KW-0902">Two-component regulatory system</keyword>
<proteinExistence type="predicted"/>
<dbReference type="PANTHER" id="PTHR43547">
    <property type="entry name" value="TWO-COMPONENT HISTIDINE KINASE"/>
    <property type="match status" value="1"/>
</dbReference>
<evidence type="ECO:0000256" key="1">
    <source>
        <dbReference type="ARBA" id="ARBA00000085"/>
    </source>
</evidence>
<dbReference type="Pfam" id="PF02518">
    <property type="entry name" value="HATPase_c"/>
    <property type="match status" value="1"/>
</dbReference>
<dbReference type="InterPro" id="IPR005467">
    <property type="entry name" value="His_kinase_dom"/>
</dbReference>
<evidence type="ECO:0000313" key="18">
    <source>
        <dbReference type="Proteomes" id="UP000576082"/>
    </source>
</evidence>
<accession>A0A7X9S1C1</accession>
<dbReference type="Gene3D" id="3.30.565.10">
    <property type="entry name" value="Histidine kinase-like ATPase, C-terminal domain"/>
    <property type="match status" value="1"/>
</dbReference>
<dbReference type="PANTHER" id="PTHR43547:SF2">
    <property type="entry name" value="HYBRID SIGNAL TRANSDUCTION HISTIDINE KINASE C"/>
    <property type="match status" value="1"/>
</dbReference>
<dbReference type="Gene3D" id="1.10.287.130">
    <property type="match status" value="1"/>
</dbReference>
<dbReference type="InterPro" id="IPR018060">
    <property type="entry name" value="HTH_AraC"/>
</dbReference>
<evidence type="ECO:0000256" key="5">
    <source>
        <dbReference type="ARBA" id="ARBA00022741"/>
    </source>
</evidence>
<feature type="transmembrane region" description="Helical" evidence="12">
    <location>
        <begin position="806"/>
        <end position="826"/>
    </location>
</feature>
<dbReference type="SUPFAM" id="SSF52172">
    <property type="entry name" value="CheY-like"/>
    <property type="match status" value="1"/>
</dbReference>
<evidence type="ECO:0000256" key="11">
    <source>
        <dbReference type="PROSITE-ProRule" id="PRU00169"/>
    </source>
</evidence>
<evidence type="ECO:0000259" key="15">
    <source>
        <dbReference type="PROSITE" id="PS50109"/>
    </source>
</evidence>
<dbReference type="InterPro" id="IPR011006">
    <property type="entry name" value="CheY-like_superfamily"/>
</dbReference>
<dbReference type="GO" id="GO:0000155">
    <property type="term" value="F:phosphorelay sensor kinase activity"/>
    <property type="evidence" value="ECO:0007669"/>
    <property type="project" value="InterPro"/>
</dbReference>
<dbReference type="InterPro" id="IPR004358">
    <property type="entry name" value="Sig_transdc_His_kin-like_C"/>
</dbReference>
<dbReference type="InterPro" id="IPR011123">
    <property type="entry name" value="Y_Y_Y"/>
</dbReference>
<dbReference type="CDD" id="cd00075">
    <property type="entry name" value="HATPase"/>
    <property type="match status" value="1"/>
</dbReference>
<dbReference type="SMART" id="SM00342">
    <property type="entry name" value="HTH_ARAC"/>
    <property type="match status" value="1"/>
</dbReference>
<keyword evidence="9" id="KW-0805">Transcription regulation</keyword>
<dbReference type="EMBL" id="JABANE010000176">
    <property type="protein sequence ID" value="NME72560.1"/>
    <property type="molecule type" value="Genomic_DNA"/>
</dbReference>
<dbReference type="SMART" id="SM00448">
    <property type="entry name" value="REC"/>
    <property type="match status" value="1"/>
</dbReference>
<dbReference type="Gene3D" id="2.130.10.10">
    <property type="entry name" value="YVTN repeat-like/Quinoprotein amine dehydrogenase"/>
    <property type="match status" value="2"/>
</dbReference>
<keyword evidence="6" id="KW-0418">Kinase</keyword>
<dbReference type="GO" id="GO:0043565">
    <property type="term" value="F:sequence-specific DNA binding"/>
    <property type="evidence" value="ECO:0007669"/>
    <property type="project" value="InterPro"/>
</dbReference>
<feature type="signal peptide" evidence="13">
    <location>
        <begin position="1"/>
        <end position="21"/>
    </location>
</feature>
<evidence type="ECO:0000256" key="3">
    <source>
        <dbReference type="ARBA" id="ARBA00022553"/>
    </source>
</evidence>